<dbReference type="InterPro" id="IPR003782">
    <property type="entry name" value="SCO1/SenC"/>
</dbReference>
<accession>A0ABP9AP77</accession>
<gene>
    <name evidence="3" type="ORF">GCM10023231_09180</name>
</gene>
<reference evidence="4" key="1">
    <citation type="journal article" date="2019" name="Int. J. Syst. Evol. Microbiol.">
        <title>The Global Catalogue of Microorganisms (GCM) 10K type strain sequencing project: providing services to taxonomists for standard genome sequencing and annotation.</title>
        <authorList>
            <consortium name="The Broad Institute Genomics Platform"/>
            <consortium name="The Broad Institute Genome Sequencing Center for Infectious Disease"/>
            <person name="Wu L."/>
            <person name="Ma J."/>
        </authorList>
    </citation>
    <scope>NUCLEOTIDE SEQUENCE [LARGE SCALE GENOMIC DNA]</scope>
    <source>
        <strain evidence="4">JCM 18200</strain>
    </source>
</reference>
<dbReference type="EMBL" id="BAABIQ010000005">
    <property type="protein sequence ID" value="GAA4783690.1"/>
    <property type="molecule type" value="Genomic_DNA"/>
</dbReference>
<dbReference type="InterPro" id="IPR036249">
    <property type="entry name" value="Thioredoxin-like_sf"/>
</dbReference>
<keyword evidence="2" id="KW-1133">Transmembrane helix</keyword>
<keyword evidence="4" id="KW-1185">Reference proteome</keyword>
<evidence type="ECO:0000313" key="3">
    <source>
        <dbReference type="EMBL" id="GAA4783690.1"/>
    </source>
</evidence>
<keyword evidence="2" id="KW-0472">Membrane</keyword>
<evidence type="ECO:0000256" key="1">
    <source>
        <dbReference type="ARBA" id="ARBA00010996"/>
    </source>
</evidence>
<feature type="transmembrane region" description="Helical" evidence="2">
    <location>
        <begin position="12"/>
        <end position="30"/>
    </location>
</feature>
<dbReference type="Gene3D" id="3.40.30.10">
    <property type="entry name" value="Glutaredoxin"/>
    <property type="match status" value="1"/>
</dbReference>
<dbReference type="Pfam" id="PF02630">
    <property type="entry name" value="SCO1-SenC"/>
    <property type="match status" value="1"/>
</dbReference>
<keyword evidence="2" id="KW-0812">Transmembrane</keyword>
<evidence type="ECO:0000256" key="2">
    <source>
        <dbReference type="SAM" id="Phobius"/>
    </source>
</evidence>
<dbReference type="CDD" id="cd02968">
    <property type="entry name" value="SCO"/>
    <property type="match status" value="1"/>
</dbReference>
<evidence type="ECO:0000313" key="4">
    <source>
        <dbReference type="Proteomes" id="UP001501411"/>
    </source>
</evidence>
<evidence type="ECO:0008006" key="5">
    <source>
        <dbReference type="Google" id="ProtNLM"/>
    </source>
</evidence>
<dbReference type="SUPFAM" id="SSF52833">
    <property type="entry name" value="Thioredoxin-like"/>
    <property type="match status" value="1"/>
</dbReference>
<proteinExistence type="inferred from homology"/>
<comment type="caution">
    <text evidence="3">The sequence shown here is derived from an EMBL/GenBank/DDBJ whole genome shotgun (WGS) entry which is preliminary data.</text>
</comment>
<sequence>MRDQQKAFSFKKVLILVTILALPGFCYYLLQEKGKNRYKPLPFYGEKKLAGTFHSRRGKQIPDTIYHTVKSFAMQSSAGTQVTFGPDSGVALVNLFYTGNRQLADPMNMAMRKVAERFQKNGMVKLYSLTVDPRTDTPDRLKAYHKQWGDFKQWYFLSARDPEEVMGLARESFLLDVVYDPQRKPPFTHSSSIVLLDSQRRIRGYYNALIDEEVNRLIDEVKLLLTEEYRNISVAESYE</sequence>
<dbReference type="Proteomes" id="UP001501411">
    <property type="component" value="Unassembled WGS sequence"/>
</dbReference>
<organism evidence="3 4">
    <name type="scientific">Olivibacter ginsenosidimutans</name>
    <dbReference type="NCBI Taxonomy" id="1176537"/>
    <lineage>
        <taxon>Bacteria</taxon>
        <taxon>Pseudomonadati</taxon>
        <taxon>Bacteroidota</taxon>
        <taxon>Sphingobacteriia</taxon>
        <taxon>Sphingobacteriales</taxon>
        <taxon>Sphingobacteriaceae</taxon>
        <taxon>Olivibacter</taxon>
    </lineage>
</organism>
<dbReference type="RefSeq" id="WP_345230542.1">
    <property type="nucleotide sequence ID" value="NZ_BAABIQ010000005.1"/>
</dbReference>
<protein>
    <recommendedName>
        <fullName evidence="5">SCO family protein</fullName>
    </recommendedName>
</protein>
<name>A0ABP9AP77_9SPHI</name>
<comment type="similarity">
    <text evidence="1">Belongs to the SCO1/2 family.</text>
</comment>